<gene>
    <name evidence="2" type="ORF">ACFPP7_02880</name>
</gene>
<reference evidence="3" key="1">
    <citation type="journal article" date="2019" name="Int. J. Syst. Evol. Microbiol.">
        <title>The Global Catalogue of Microorganisms (GCM) 10K type strain sequencing project: providing services to taxonomists for standard genome sequencing and annotation.</title>
        <authorList>
            <consortium name="The Broad Institute Genomics Platform"/>
            <consortium name="The Broad Institute Genome Sequencing Center for Infectious Disease"/>
            <person name="Wu L."/>
            <person name="Ma J."/>
        </authorList>
    </citation>
    <scope>NUCLEOTIDE SEQUENCE [LARGE SCALE GENOMIC DNA]</scope>
    <source>
        <strain evidence="3">CGMCC 4.7277</strain>
    </source>
</reference>
<evidence type="ECO:0000313" key="2">
    <source>
        <dbReference type="EMBL" id="MFC5519864.1"/>
    </source>
</evidence>
<dbReference type="RefSeq" id="WP_245660883.1">
    <property type="nucleotide sequence ID" value="NZ_JBHSMX010000006.1"/>
</dbReference>
<accession>A0ABW0QAY8</accession>
<evidence type="ECO:0000313" key="3">
    <source>
        <dbReference type="Proteomes" id="UP001596084"/>
    </source>
</evidence>
<feature type="region of interest" description="Disordered" evidence="1">
    <location>
        <begin position="73"/>
        <end position="117"/>
    </location>
</feature>
<dbReference type="EMBL" id="JBHSMX010000006">
    <property type="protein sequence ID" value="MFC5519864.1"/>
    <property type="molecule type" value="Genomic_DNA"/>
</dbReference>
<evidence type="ECO:0000256" key="1">
    <source>
        <dbReference type="SAM" id="MobiDB-lite"/>
    </source>
</evidence>
<keyword evidence="3" id="KW-1185">Reference proteome</keyword>
<name>A0ABW0QAY8_9BURK</name>
<proteinExistence type="predicted"/>
<sequence>MNVTSGQIAHTLTIKSVEQQALQGLHRIRSLWMGTRTSRINDLRGFCREFGIAIPTGARTGIEVISRALADPATAGRTDQTWSGERRTFIPTPSGRVASVRAISGSPVMESDRMPKN</sequence>
<organism evidence="2 3">
    <name type="scientific">Polaromonas jejuensis</name>
    <dbReference type="NCBI Taxonomy" id="457502"/>
    <lineage>
        <taxon>Bacteria</taxon>
        <taxon>Pseudomonadati</taxon>
        <taxon>Pseudomonadota</taxon>
        <taxon>Betaproteobacteria</taxon>
        <taxon>Burkholderiales</taxon>
        <taxon>Comamonadaceae</taxon>
        <taxon>Polaromonas</taxon>
    </lineage>
</organism>
<comment type="caution">
    <text evidence="2">The sequence shown here is derived from an EMBL/GenBank/DDBJ whole genome shotgun (WGS) entry which is preliminary data.</text>
</comment>
<protein>
    <submittedName>
        <fullName evidence="2">Uncharacterized protein</fullName>
    </submittedName>
</protein>
<dbReference type="Proteomes" id="UP001596084">
    <property type="component" value="Unassembled WGS sequence"/>
</dbReference>